<evidence type="ECO:0000256" key="1">
    <source>
        <dbReference type="SAM" id="Phobius"/>
    </source>
</evidence>
<sequence>MEIHRMKPENPIIIVDEAEFDRIDSIAKLKEEEVERLADEKFLRHVKNNGVHMRFRINGVEKVIRQEVLTELNYDERGWPQSISEEVKYAIADDITHYVNKHFEHYKNDCKEMVENEWGRHKAKHEKKIKYWKSLFFITFFVLLVECIYRIIQ</sequence>
<protein>
    <submittedName>
        <fullName evidence="2">Uncharacterized protein</fullName>
    </submittedName>
</protein>
<dbReference type="Proteomes" id="UP000283341">
    <property type="component" value="Unassembled WGS sequence"/>
</dbReference>
<evidence type="ECO:0000313" key="3">
    <source>
        <dbReference type="Proteomes" id="UP000283341"/>
    </source>
</evidence>
<feature type="transmembrane region" description="Helical" evidence="1">
    <location>
        <begin position="131"/>
        <end position="152"/>
    </location>
</feature>
<keyword evidence="1" id="KW-0812">Transmembrane</keyword>
<dbReference type="EMBL" id="QRVJ01000012">
    <property type="protein sequence ID" value="RGS35850.1"/>
    <property type="molecule type" value="Genomic_DNA"/>
</dbReference>
<name>A0A412IFQ4_9BACE</name>
<gene>
    <name evidence="2" type="ORF">DWX97_14375</name>
</gene>
<reference evidence="2 3" key="1">
    <citation type="submission" date="2018-08" db="EMBL/GenBank/DDBJ databases">
        <title>A genome reference for cultivated species of the human gut microbiota.</title>
        <authorList>
            <person name="Zou Y."/>
            <person name="Xue W."/>
            <person name="Luo G."/>
        </authorList>
    </citation>
    <scope>NUCLEOTIDE SEQUENCE [LARGE SCALE GENOMIC DNA]</scope>
    <source>
        <strain evidence="2 3">AF22-3AC</strain>
    </source>
</reference>
<proteinExistence type="predicted"/>
<dbReference type="AlphaFoldDB" id="A0A412IFQ4"/>
<organism evidence="2 3">
    <name type="scientific">Bacteroides cellulosilyticus</name>
    <dbReference type="NCBI Taxonomy" id="246787"/>
    <lineage>
        <taxon>Bacteria</taxon>
        <taxon>Pseudomonadati</taxon>
        <taxon>Bacteroidota</taxon>
        <taxon>Bacteroidia</taxon>
        <taxon>Bacteroidales</taxon>
        <taxon>Bacteroidaceae</taxon>
        <taxon>Bacteroides</taxon>
    </lineage>
</organism>
<evidence type="ECO:0000313" key="2">
    <source>
        <dbReference type="EMBL" id="RGS35850.1"/>
    </source>
</evidence>
<comment type="caution">
    <text evidence="2">The sequence shown here is derived from an EMBL/GenBank/DDBJ whole genome shotgun (WGS) entry which is preliminary data.</text>
</comment>
<dbReference type="RefSeq" id="WP_118402860.1">
    <property type="nucleotide sequence ID" value="NZ_QRVJ01000012.1"/>
</dbReference>
<keyword evidence="1" id="KW-0472">Membrane</keyword>
<accession>A0A412IFQ4</accession>
<keyword evidence="1" id="KW-1133">Transmembrane helix</keyword>